<keyword evidence="2" id="KW-0229">DNA integration</keyword>
<evidence type="ECO:0000256" key="2">
    <source>
        <dbReference type="ARBA" id="ARBA00022908"/>
    </source>
</evidence>
<gene>
    <name evidence="7" type="ORF">SAMN05421686_109148</name>
</gene>
<dbReference type="GO" id="GO:0006310">
    <property type="term" value="P:DNA recombination"/>
    <property type="evidence" value="ECO:0007669"/>
    <property type="project" value="UniProtKB-KW"/>
</dbReference>
<proteinExistence type="inferred from homology"/>
<evidence type="ECO:0000313" key="7">
    <source>
        <dbReference type="EMBL" id="SIT09265.1"/>
    </source>
</evidence>
<feature type="domain" description="Core-binding (CB)" evidence="6">
    <location>
        <begin position="98"/>
        <end position="222"/>
    </location>
</feature>
<dbReference type="InterPro" id="IPR010998">
    <property type="entry name" value="Integrase_recombinase_N"/>
</dbReference>
<dbReference type="PANTHER" id="PTHR30349">
    <property type="entry name" value="PHAGE INTEGRASE-RELATED"/>
    <property type="match status" value="1"/>
</dbReference>
<dbReference type="AlphaFoldDB" id="A0A1N7PF45"/>
<evidence type="ECO:0000256" key="5">
    <source>
        <dbReference type="PROSITE-ProRule" id="PRU01248"/>
    </source>
</evidence>
<dbReference type="Gene3D" id="1.10.443.10">
    <property type="entry name" value="Intergrase catalytic core"/>
    <property type="match status" value="1"/>
</dbReference>
<dbReference type="SUPFAM" id="SSF56349">
    <property type="entry name" value="DNA breaking-rejoining enzymes"/>
    <property type="match status" value="1"/>
</dbReference>
<organism evidence="7 8">
    <name type="scientific">Thalassolituus maritimus</name>
    <dbReference type="NCBI Taxonomy" id="484498"/>
    <lineage>
        <taxon>Bacteria</taxon>
        <taxon>Pseudomonadati</taxon>
        <taxon>Pseudomonadota</taxon>
        <taxon>Gammaproteobacteria</taxon>
        <taxon>Oceanospirillales</taxon>
        <taxon>Oceanospirillaceae</taxon>
        <taxon>Thalassolituus</taxon>
    </lineage>
</organism>
<comment type="similarity">
    <text evidence="1">Belongs to the 'phage' integrase family.</text>
</comment>
<sequence length="496" mass="57529">MFDKLSSKFSDPDVFGVAMKLLKEYDTHARGDWKTEVEPFLMGLGEEKNELLERALLIRGESVSEVLKLQEDNRRQQETIDYHNTGKTTRTYSDEQNPTIQVVVDRFMRDKLNAEVAESSENWYRSKVEQFASILEVLNEGRSPRLSEITGTMLSSYCDVLKRYPKNASSMPKTRHLTQRELVELTVEYSRKQLEAQGIPVMSLSTIGHYFTAVRELLRYAHDKADVESGDFELSEKLIKQIKAPVRPKGQGRGSKPRIKFSQEDLVSMFNTGRYVTGTFKRNSEYWIPLLAAFGGQSQAELCQLHVSDVKQDRETGIWYLDINDQGGTDDRKDPHYKALKVDVDGRPRDVPIHHKLIELGFLDFVEQCRKNKQVRLFPEEHRGKQANSFDPYSKRFNRWRERELQIHVDSKGQKKDFHSYRHTVSGLIMGKGCHEGIANDIVGHGSTMRSETRKTYSDGTWLELKSEWINRIEYNLDWSKVVKWQEIPKLARDLN</sequence>
<dbReference type="InterPro" id="IPR013762">
    <property type="entry name" value="Integrase-like_cat_sf"/>
</dbReference>
<accession>A0A1N7PF45</accession>
<dbReference type="InterPro" id="IPR044068">
    <property type="entry name" value="CB"/>
</dbReference>
<dbReference type="EMBL" id="FTOH01000009">
    <property type="protein sequence ID" value="SIT09265.1"/>
    <property type="molecule type" value="Genomic_DNA"/>
</dbReference>
<dbReference type="OrthoDB" id="9784724at2"/>
<dbReference type="InterPro" id="IPR050090">
    <property type="entry name" value="Tyrosine_recombinase_XerCD"/>
</dbReference>
<evidence type="ECO:0000313" key="8">
    <source>
        <dbReference type="Proteomes" id="UP000185639"/>
    </source>
</evidence>
<dbReference type="Gene3D" id="1.10.150.130">
    <property type="match status" value="1"/>
</dbReference>
<dbReference type="InterPro" id="IPR011010">
    <property type="entry name" value="DNA_brk_join_enz"/>
</dbReference>
<dbReference type="GO" id="GO:0015074">
    <property type="term" value="P:DNA integration"/>
    <property type="evidence" value="ECO:0007669"/>
    <property type="project" value="UniProtKB-KW"/>
</dbReference>
<keyword evidence="8" id="KW-1185">Reference proteome</keyword>
<keyword evidence="4" id="KW-0233">DNA recombination</keyword>
<evidence type="ECO:0000256" key="4">
    <source>
        <dbReference type="ARBA" id="ARBA00023172"/>
    </source>
</evidence>
<dbReference type="RefSeq" id="WP_139325862.1">
    <property type="nucleotide sequence ID" value="NZ_FTOH01000009.1"/>
</dbReference>
<evidence type="ECO:0000256" key="1">
    <source>
        <dbReference type="ARBA" id="ARBA00008857"/>
    </source>
</evidence>
<dbReference type="Proteomes" id="UP000185639">
    <property type="component" value="Unassembled WGS sequence"/>
</dbReference>
<reference evidence="8" key="1">
    <citation type="submission" date="2017-01" db="EMBL/GenBank/DDBJ databases">
        <authorList>
            <person name="Varghese N."/>
            <person name="Submissions S."/>
        </authorList>
    </citation>
    <scope>NUCLEOTIDE SEQUENCE [LARGE SCALE GENOMIC DNA]</scope>
    <source>
        <strain evidence="8">DSM 24913</strain>
    </source>
</reference>
<dbReference type="CDD" id="cd01184">
    <property type="entry name" value="INT_C_like_1"/>
    <property type="match status" value="1"/>
</dbReference>
<name>A0A1N7PF45_9GAMM</name>
<dbReference type="PROSITE" id="PS51900">
    <property type="entry name" value="CB"/>
    <property type="match status" value="1"/>
</dbReference>
<dbReference type="GO" id="GO:0003677">
    <property type="term" value="F:DNA binding"/>
    <property type="evidence" value="ECO:0007669"/>
    <property type="project" value="UniProtKB-UniRule"/>
</dbReference>
<evidence type="ECO:0000256" key="3">
    <source>
        <dbReference type="ARBA" id="ARBA00023125"/>
    </source>
</evidence>
<evidence type="ECO:0000259" key="6">
    <source>
        <dbReference type="PROSITE" id="PS51900"/>
    </source>
</evidence>
<protein>
    <recommendedName>
        <fullName evidence="6">Core-binding (CB) domain-containing protein</fullName>
    </recommendedName>
</protein>
<dbReference type="PANTHER" id="PTHR30349:SF41">
    <property type="entry name" value="INTEGRASE_RECOMBINASE PROTEIN MJ0367-RELATED"/>
    <property type="match status" value="1"/>
</dbReference>
<keyword evidence="3 5" id="KW-0238">DNA-binding</keyword>